<evidence type="ECO:0000313" key="3">
    <source>
        <dbReference type="EMBL" id="MBB6091812.1"/>
    </source>
</evidence>
<feature type="region of interest" description="Disordered" evidence="1">
    <location>
        <begin position="49"/>
        <end position="77"/>
    </location>
</feature>
<feature type="chain" id="PRO_5032509108" description="Peptidoglycan-binding protein CsiV" evidence="2">
    <location>
        <begin position="25"/>
        <end position="203"/>
    </location>
</feature>
<evidence type="ECO:0000256" key="2">
    <source>
        <dbReference type="SAM" id="SignalP"/>
    </source>
</evidence>
<accession>A0A841HHZ3</accession>
<evidence type="ECO:0000313" key="4">
    <source>
        <dbReference type="Proteomes" id="UP000588068"/>
    </source>
</evidence>
<sequence length="203" mass="21737">MNKLGIVKTAALAALALMVGSAGAQQSGLQSYDVELVIFRNLTGGASAEDWGQESGLTQNSPLGDEESTPGAAVEVPPPPPVATATETFPALPAARIKLSAIADSLRRSRGYQPLAHFGWTQPGFPRTEAHYMSIDSQATPGSGLTGRVALSRGRYLHLTMDLVLEGNGERYVLRQTRRMRSNERHYIDHPKFGVIALVTPAT</sequence>
<evidence type="ECO:0000256" key="1">
    <source>
        <dbReference type="SAM" id="MobiDB-lite"/>
    </source>
</evidence>
<dbReference type="AlphaFoldDB" id="A0A841HHZ3"/>
<proteinExistence type="predicted"/>
<evidence type="ECO:0008006" key="5">
    <source>
        <dbReference type="Google" id="ProtNLM"/>
    </source>
</evidence>
<dbReference type="Proteomes" id="UP000588068">
    <property type="component" value="Unassembled WGS sequence"/>
</dbReference>
<reference evidence="3 4" key="1">
    <citation type="submission" date="2020-08" db="EMBL/GenBank/DDBJ databases">
        <title>Genomic Encyclopedia of Type Strains, Phase IV (KMG-IV): sequencing the most valuable type-strain genomes for metagenomic binning, comparative biology and taxonomic classification.</title>
        <authorList>
            <person name="Goeker M."/>
        </authorList>
    </citation>
    <scope>NUCLEOTIDE SEQUENCE [LARGE SCALE GENOMIC DNA]</scope>
    <source>
        <strain evidence="3 4">DSM 26723</strain>
    </source>
</reference>
<dbReference type="RefSeq" id="WP_184329587.1">
    <property type="nucleotide sequence ID" value="NZ_JACHHZ010000001.1"/>
</dbReference>
<comment type="caution">
    <text evidence="3">The sequence shown here is derived from an EMBL/GenBank/DDBJ whole genome shotgun (WGS) entry which is preliminary data.</text>
</comment>
<feature type="signal peptide" evidence="2">
    <location>
        <begin position="1"/>
        <end position="24"/>
    </location>
</feature>
<dbReference type="Pfam" id="PF10972">
    <property type="entry name" value="CsiV"/>
    <property type="match status" value="1"/>
</dbReference>
<keyword evidence="4" id="KW-1185">Reference proteome</keyword>
<protein>
    <recommendedName>
        <fullName evidence="5">Peptidoglycan-binding protein CsiV</fullName>
    </recommendedName>
</protein>
<name>A0A841HHZ3_9GAMM</name>
<dbReference type="EMBL" id="JACHHZ010000001">
    <property type="protein sequence ID" value="MBB6091812.1"/>
    <property type="molecule type" value="Genomic_DNA"/>
</dbReference>
<keyword evidence="2" id="KW-0732">Signal</keyword>
<gene>
    <name evidence="3" type="ORF">HNQ60_000658</name>
</gene>
<dbReference type="InterPro" id="IPR021241">
    <property type="entry name" value="CsiV"/>
</dbReference>
<organism evidence="3 4">
    <name type="scientific">Povalibacter uvarum</name>
    <dbReference type="NCBI Taxonomy" id="732238"/>
    <lineage>
        <taxon>Bacteria</taxon>
        <taxon>Pseudomonadati</taxon>
        <taxon>Pseudomonadota</taxon>
        <taxon>Gammaproteobacteria</taxon>
        <taxon>Steroidobacterales</taxon>
        <taxon>Steroidobacteraceae</taxon>
        <taxon>Povalibacter</taxon>
    </lineage>
</organism>